<reference evidence="1 2" key="1">
    <citation type="submission" date="2024-06" db="EMBL/GenBank/DDBJ databases">
        <title>Genomic Encyclopedia of Type Strains, Phase IV (KMG-IV): sequencing the most valuable type-strain genomes for metagenomic binning, comparative biology and taxonomic classification.</title>
        <authorList>
            <person name="Goeker M."/>
        </authorList>
    </citation>
    <scope>NUCLEOTIDE SEQUENCE [LARGE SCALE GENOMIC DNA]</scope>
    <source>
        <strain evidence="1 2">DSM 28303</strain>
    </source>
</reference>
<sequence length="90" mass="10285">MVKYRKKPVEVDVFRWLGAEMLDGITDINLYMFLGGVSAYVDDDDEDILLIDTLEGEMKANKGDYLVKGIAGEVYPVKPEIFEKTYEEVE</sequence>
<keyword evidence="2" id="KW-1185">Reference proteome</keyword>
<organism evidence="1 2">
    <name type="scientific">Streptococcus rupicaprae</name>
    <dbReference type="NCBI Taxonomy" id="759619"/>
    <lineage>
        <taxon>Bacteria</taxon>
        <taxon>Bacillati</taxon>
        <taxon>Bacillota</taxon>
        <taxon>Bacilli</taxon>
        <taxon>Lactobacillales</taxon>
        <taxon>Streptococcaceae</taxon>
        <taxon>Streptococcus</taxon>
    </lineage>
</organism>
<gene>
    <name evidence="1" type="ORF">ABID29_001805</name>
</gene>
<proteinExistence type="predicted"/>
<evidence type="ECO:0000313" key="2">
    <source>
        <dbReference type="Proteomes" id="UP001549122"/>
    </source>
</evidence>
<dbReference type="EMBL" id="JBEPLO010000021">
    <property type="protein sequence ID" value="MET3558679.1"/>
    <property type="molecule type" value="Genomic_DNA"/>
</dbReference>
<evidence type="ECO:0000313" key="1">
    <source>
        <dbReference type="EMBL" id="MET3558679.1"/>
    </source>
</evidence>
<protein>
    <recommendedName>
        <fullName evidence="3">Phage protein</fullName>
    </recommendedName>
</protein>
<comment type="caution">
    <text evidence="1">The sequence shown here is derived from an EMBL/GenBank/DDBJ whole genome shotgun (WGS) entry which is preliminary data.</text>
</comment>
<name>A0ABV2FJD5_9STRE</name>
<dbReference type="Proteomes" id="UP001549122">
    <property type="component" value="Unassembled WGS sequence"/>
</dbReference>
<accession>A0ABV2FJD5</accession>
<dbReference type="RefSeq" id="WP_354365806.1">
    <property type="nucleotide sequence ID" value="NZ_JBEPLO010000021.1"/>
</dbReference>
<evidence type="ECO:0008006" key="3">
    <source>
        <dbReference type="Google" id="ProtNLM"/>
    </source>
</evidence>